<sequence>MTRPAAVVTGAAAAIGRAVAELFAERGYGVVAVDLAEPPPADLARTPGIVPPAGDVAEEAVKEAAVRLTLDRFGSLGTVVLNAGIGGTPPLEAPGAVERFDRMVAVNLRGPGRRRDRADRVGVGAGRRPGRLGLQRDVTRHIRHR</sequence>
<name>A0ABZ1SY26_9ACTN</name>
<dbReference type="PRINTS" id="PR00081">
    <property type="entry name" value="GDHRDH"/>
</dbReference>
<organism evidence="1 2">
    <name type="scientific">Microbispora hainanensis</name>
    <dbReference type="NCBI Taxonomy" id="568844"/>
    <lineage>
        <taxon>Bacteria</taxon>
        <taxon>Bacillati</taxon>
        <taxon>Actinomycetota</taxon>
        <taxon>Actinomycetes</taxon>
        <taxon>Streptosporangiales</taxon>
        <taxon>Streptosporangiaceae</taxon>
        <taxon>Microbispora</taxon>
    </lineage>
</organism>
<dbReference type="PANTHER" id="PTHR43975">
    <property type="entry name" value="ZGC:101858"/>
    <property type="match status" value="1"/>
</dbReference>
<dbReference type="PANTHER" id="PTHR43975:SF2">
    <property type="entry name" value="EG:BACR7A4.14 PROTEIN-RELATED"/>
    <property type="match status" value="1"/>
</dbReference>
<dbReference type="InterPro" id="IPR036291">
    <property type="entry name" value="NAD(P)-bd_dom_sf"/>
</dbReference>
<proteinExistence type="predicted"/>
<dbReference type="Gene3D" id="3.40.50.720">
    <property type="entry name" value="NAD(P)-binding Rossmann-like Domain"/>
    <property type="match status" value="1"/>
</dbReference>
<dbReference type="Proteomes" id="UP001432011">
    <property type="component" value="Chromosome"/>
</dbReference>
<dbReference type="Pfam" id="PF00106">
    <property type="entry name" value="adh_short"/>
    <property type="match status" value="1"/>
</dbReference>
<keyword evidence="2" id="KW-1185">Reference proteome</keyword>
<reference evidence="1" key="1">
    <citation type="submission" date="2022-10" db="EMBL/GenBank/DDBJ databases">
        <title>The complete genomes of actinobacterial strains from the NBC collection.</title>
        <authorList>
            <person name="Joergensen T.S."/>
            <person name="Alvarez Arevalo M."/>
            <person name="Sterndorff E.B."/>
            <person name="Faurdal D."/>
            <person name="Vuksanovic O."/>
            <person name="Mourched A.-S."/>
            <person name="Charusanti P."/>
            <person name="Shaw S."/>
            <person name="Blin K."/>
            <person name="Weber T."/>
        </authorList>
    </citation>
    <scope>NUCLEOTIDE SEQUENCE</scope>
    <source>
        <strain evidence="1">NBC_00254</strain>
    </source>
</reference>
<evidence type="ECO:0000313" key="1">
    <source>
        <dbReference type="EMBL" id="WUP77298.1"/>
    </source>
</evidence>
<dbReference type="SUPFAM" id="SSF51735">
    <property type="entry name" value="NAD(P)-binding Rossmann-fold domains"/>
    <property type="match status" value="1"/>
</dbReference>
<protein>
    <submittedName>
        <fullName evidence="1">SDR family NAD(P)-dependent oxidoreductase</fullName>
    </submittedName>
</protein>
<dbReference type="EMBL" id="CP108085">
    <property type="protein sequence ID" value="WUP77298.1"/>
    <property type="molecule type" value="Genomic_DNA"/>
</dbReference>
<dbReference type="RefSeq" id="WP_328710216.1">
    <property type="nucleotide sequence ID" value="NZ_CP108085.1"/>
</dbReference>
<evidence type="ECO:0000313" key="2">
    <source>
        <dbReference type="Proteomes" id="UP001432011"/>
    </source>
</evidence>
<accession>A0ABZ1SY26</accession>
<dbReference type="InterPro" id="IPR002347">
    <property type="entry name" value="SDR_fam"/>
</dbReference>
<gene>
    <name evidence="1" type="ORF">OG913_09900</name>
</gene>